<dbReference type="InterPro" id="IPR029052">
    <property type="entry name" value="Metallo-depent_PP-like"/>
</dbReference>
<keyword evidence="4" id="KW-1185">Reference proteome</keyword>
<proteinExistence type="predicted"/>
<evidence type="ECO:0000313" key="3">
    <source>
        <dbReference type="EMBL" id="NYF80773.1"/>
    </source>
</evidence>
<evidence type="ECO:0000313" key="4">
    <source>
        <dbReference type="Proteomes" id="UP000589520"/>
    </source>
</evidence>
<dbReference type="EMBL" id="JACCCW010000002">
    <property type="protein sequence ID" value="NYF80773.1"/>
    <property type="molecule type" value="Genomic_DNA"/>
</dbReference>
<gene>
    <name evidence="3" type="ORF">HDF17_003093</name>
</gene>
<evidence type="ECO:0000256" key="2">
    <source>
        <dbReference type="ARBA" id="ARBA00023180"/>
    </source>
</evidence>
<evidence type="ECO:0000256" key="1">
    <source>
        <dbReference type="ARBA" id="ARBA00022801"/>
    </source>
</evidence>
<protein>
    <recommendedName>
        <fullName evidence="5">Metallophosphoesterase</fullName>
    </recommendedName>
</protein>
<dbReference type="GO" id="GO:0016787">
    <property type="term" value="F:hydrolase activity"/>
    <property type="evidence" value="ECO:0007669"/>
    <property type="project" value="UniProtKB-KW"/>
</dbReference>
<name>A0A7Y9TUB5_9BACT</name>
<comment type="caution">
    <text evidence="3">The sequence shown here is derived from an EMBL/GenBank/DDBJ whole genome shotgun (WGS) entry which is preliminary data.</text>
</comment>
<keyword evidence="2" id="KW-0325">Glycoprotein</keyword>
<reference evidence="3 4" key="1">
    <citation type="submission" date="2020-07" db="EMBL/GenBank/DDBJ databases">
        <title>Genomic Encyclopedia of Type Strains, Phase IV (KMG-V): Genome sequencing to study the core and pangenomes of soil and plant-associated prokaryotes.</title>
        <authorList>
            <person name="Whitman W."/>
        </authorList>
    </citation>
    <scope>NUCLEOTIDE SEQUENCE [LARGE SCALE GENOMIC DNA]</scope>
    <source>
        <strain evidence="3 4">X4EP2</strain>
    </source>
</reference>
<evidence type="ECO:0008006" key="5">
    <source>
        <dbReference type="Google" id="ProtNLM"/>
    </source>
</evidence>
<dbReference type="PANTHER" id="PTHR10340:SF57">
    <property type="entry name" value="METALLOPHOS DOMAIN-CONTAINING PROTEIN"/>
    <property type="match status" value="1"/>
</dbReference>
<dbReference type="RefSeq" id="WP_348640890.1">
    <property type="nucleotide sequence ID" value="NZ_JACCCW010000002.1"/>
</dbReference>
<sequence>MRSLKARHDFEENGSFSTMLPRPLQQTKIVILDDIAFSSRFRTCSGEQAPGITRAQSVWLGAQLDASRYARQKVWTIAHIPPGIDPRSTFYRSNGRNDVCATRKPVMFLSDDQLETTLALHSDVVRLSLFGHTHMDELRLLSGRGVPASQTVGVPVKMVPSISPVGGNRPAFVIATVSVATSEMMDYTVYAASDWTDRNTTWTPEYSFQKTYDVPSFAAASLDMLTRRLEEDESGSSEAAQHYIGYYTSLGLNVFGIGSVWPQYRCVLSKSSATEFLECACTAIQKH</sequence>
<dbReference type="PANTHER" id="PTHR10340">
    <property type="entry name" value="SPHINGOMYELIN PHOSPHODIESTERASE"/>
    <property type="match status" value="1"/>
</dbReference>
<dbReference type="AlphaFoldDB" id="A0A7Y9TUB5"/>
<keyword evidence="1" id="KW-0378">Hydrolase</keyword>
<dbReference type="Proteomes" id="UP000589520">
    <property type="component" value="Unassembled WGS sequence"/>
</dbReference>
<accession>A0A7Y9TUB5</accession>
<organism evidence="3 4">
    <name type="scientific">Granulicella arctica</name>
    <dbReference type="NCBI Taxonomy" id="940613"/>
    <lineage>
        <taxon>Bacteria</taxon>
        <taxon>Pseudomonadati</taxon>
        <taxon>Acidobacteriota</taxon>
        <taxon>Terriglobia</taxon>
        <taxon>Terriglobales</taxon>
        <taxon>Acidobacteriaceae</taxon>
        <taxon>Granulicella</taxon>
    </lineage>
</organism>
<dbReference type="SUPFAM" id="SSF56300">
    <property type="entry name" value="Metallo-dependent phosphatases"/>
    <property type="match status" value="1"/>
</dbReference>